<keyword evidence="1" id="KW-0472">Membrane</keyword>
<reference evidence="2" key="1">
    <citation type="submission" date="2023-05" db="EMBL/GenBank/DDBJ databases">
        <title>Nepenthes gracilis genome sequencing.</title>
        <authorList>
            <person name="Fukushima K."/>
        </authorList>
    </citation>
    <scope>NUCLEOTIDE SEQUENCE</scope>
    <source>
        <strain evidence="2">SING2019-196</strain>
    </source>
</reference>
<proteinExistence type="predicted"/>
<keyword evidence="1" id="KW-1133">Transmembrane helix</keyword>
<feature type="transmembrane region" description="Helical" evidence="1">
    <location>
        <begin position="17"/>
        <end position="38"/>
    </location>
</feature>
<dbReference type="AlphaFoldDB" id="A0AAD3PA67"/>
<sequence length="87" mass="9524">MNSARNSKSGGSKVARAIFIADGMMDGCFVLFLIFNAITELPIDSYYVRMLSLMNISVLLVGLNFSHVLAGCHLCCWNHPLVCHDGC</sequence>
<gene>
    <name evidence="2" type="ORF">Nepgr_002626</name>
</gene>
<accession>A0AAD3PA67</accession>
<dbReference type="EMBL" id="BSYO01000002">
    <property type="protein sequence ID" value="GMH00787.1"/>
    <property type="molecule type" value="Genomic_DNA"/>
</dbReference>
<comment type="caution">
    <text evidence="2">The sequence shown here is derived from an EMBL/GenBank/DDBJ whole genome shotgun (WGS) entry which is preliminary data.</text>
</comment>
<keyword evidence="1" id="KW-0812">Transmembrane</keyword>
<evidence type="ECO:0000313" key="2">
    <source>
        <dbReference type="EMBL" id="GMH00787.1"/>
    </source>
</evidence>
<feature type="transmembrane region" description="Helical" evidence="1">
    <location>
        <begin position="50"/>
        <end position="70"/>
    </location>
</feature>
<evidence type="ECO:0000256" key="1">
    <source>
        <dbReference type="SAM" id="Phobius"/>
    </source>
</evidence>
<evidence type="ECO:0000313" key="3">
    <source>
        <dbReference type="Proteomes" id="UP001279734"/>
    </source>
</evidence>
<organism evidence="2 3">
    <name type="scientific">Nepenthes gracilis</name>
    <name type="common">Slender pitcher plant</name>
    <dbReference type="NCBI Taxonomy" id="150966"/>
    <lineage>
        <taxon>Eukaryota</taxon>
        <taxon>Viridiplantae</taxon>
        <taxon>Streptophyta</taxon>
        <taxon>Embryophyta</taxon>
        <taxon>Tracheophyta</taxon>
        <taxon>Spermatophyta</taxon>
        <taxon>Magnoliopsida</taxon>
        <taxon>eudicotyledons</taxon>
        <taxon>Gunneridae</taxon>
        <taxon>Pentapetalae</taxon>
        <taxon>Caryophyllales</taxon>
        <taxon>Nepenthaceae</taxon>
        <taxon>Nepenthes</taxon>
    </lineage>
</organism>
<name>A0AAD3PA67_NEPGR</name>
<keyword evidence="3" id="KW-1185">Reference proteome</keyword>
<protein>
    <submittedName>
        <fullName evidence="2">Uncharacterized protein</fullName>
    </submittedName>
</protein>
<dbReference type="Proteomes" id="UP001279734">
    <property type="component" value="Unassembled WGS sequence"/>
</dbReference>